<evidence type="ECO:0000256" key="1">
    <source>
        <dbReference type="ARBA" id="ARBA00006817"/>
    </source>
</evidence>
<dbReference type="Gene3D" id="3.30.530.20">
    <property type="match status" value="1"/>
</dbReference>
<comment type="caution">
    <text evidence="3">The sequence shown here is derived from an EMBL/GenBank/DDBJ whole genome shotgun (WGS) entry which is preliminary data.</text>
</comment>
<dbReference type="SUPFAM" id="SSF55961">
    <property type="entry name" value="Bet v1-like"/>
    <property type="match status" value="1"/>
</dbReference>
<dbReference type="InterPro" id="IPR023393">
    <property type="entry name" value="START-like_dom_sf"/>
</dbReference>
<keyword evidence="4" id="KW-1185">Reference proteome</keyword>
<name>I4EMI6_9BACT</name>
<organism evidence="3 4">
    <name type="scientific">Nitrolancea hollandica Lb</name>
    <dbReference type="NCBI Taxonomy" id="1129897"/>
    <lineage>
        <taxon>Bacteria</taxon>
        <taxon>Pseudomonadati</taxon>
        <taxon>Thermomicrobiota</taxon>
        <taxon>Thermomicrobia</taxon>
        <taxon>Sphaerobacterales</taxon>
        <taxon>Sphaerobacterineae</taxon>
        <taxon>Sphaerobacteraceae</taxon>
        <taxon>Nitrolancea</taxon>
    </lineage>
</organism>
<accession>I4EMI6</accession>
<evidence type="ECO:0000313" key="3">
    <source>
        <dbReference type="EMBL" id="CCF85899.1"/>
    </source>
</evidence>
<dbReference type="Proteomes" id="UP000004221">
    <property type="component" value="Unassembled WGS sequence"/>
</dbReference>
<reference evidence="3 4" key="1">
    <citation type="journal article" date="2012" name="ISME J.">
        <title>Nitrification expanded: discovery, physiology and genomics of a nitrite-oxidizing bacterium from the phylum Chloroflexi.</title>
        <authorList>
            <person name="Sorokin D.Y."/>
            <person name="Lucker S."/>
            <person name="Vejmelkova D."/>
            <person name="Kostrikina N.A."/>
            <person name="Kleerebezem R."/>
            <person name="Rijpstra W.I."/>
            <person name="Damste J.S."/>
            <person name="Le Paslier D."/>
            <person name="Muyzer G."/>
            <person name="Wagner M."/>
            <person name="van Loosdrecht M.C."/>
            <person name="Daims H."/>
        </authorList>
    </citation>
    <scope>NUCLEOTIDE SEQUENCE [LARGE SCALE GENOMIC DNA]</scope>
    <source>
        <strain evidence="4">none</strain>
    </source>
</reference>
<dbReference type="RefSeq" id="WP_008481204.1">
    <property type="nucleotide sequence ID" value="NZ_CAGS01000566.1"/>
</dbReference>
<dbReference type="AlphaFoldDB" id="I4EMI6"/>
<dbReference type="OrthoDB" id="2355173at2"/>
<dbReference type="EMBL" id="CAGS01000566">
    <property type="protein sequence ID" value="CCF85899.1"/>
    <property type="molecule type" value="Genomic_DNA"/>
</dbReference>
<evidence type="ECO:0000259" key="2">
    <source>
        <dbReference type="Pfam" id="PF08327"/>
    </source>
</evidence>
<dbReference type="Pfam" id="PF08327">
    <property type="entry name" value="AHSA1"/>
    <property type="match status" value="1"/>
</dbReference>
<comment type="similarity">
    <text evidence="1">Belongs to the AHA1 family.</text>
</comment>
<evidence type="ECO:0000313" key="4">
    <source>
        <dbReference type="Proteomes" id="UP000004221"/>
    </source>
</evidence>
<proteinExistence type="inferred from homology"/>
<sequence length="153" mass="17707">MTRDAIVHEVIYPHPVWKVWRALTDSTALAEWLMPNDFQPRLGHRFTFRRDQGNDWKGIVDCEVVEIIEPRRLAYTWQGRGLEFPATLVTFVLEPVENGTRLRLEHTGFRAGGPKFLAIRDILDSGWGSNVLRRRLPELLDRWGELSEGKANS</sequence>
<dbReference type="InterPro" id="IPR013538">
    <property type="entry name" value="ASHA1/2-like_C"/>
</dbReference>
<feature type="domain" description="Activator of Hsp90 ATPase homologue 1/2-like C-terminal" evidence="2">
    <location>
        <begin position="14"/>
        <end position="114"/>
    </location>
</feature>
<dbReference type="CDD" id="cd07814">
    <property type="entry name" value="SRPBCC_CalC_Aha1-like"/>
    <property type="match status" value="1"/>
</dbReference>
<gene>
    <name evidence="3" type="ORF">NITHO_6080004</name>
</gene>
<protein>
    <recommendedName>
        <fullName evidence="2">Activator of Hsp90 ATPase homologue 1/2-like C-terminal domain-containing protein</fullName>
    </recommendedName>
</protein>